<dbReference type="PANTHER" id="PTHR30203">
    <property type="entry name" value="OUTER MEMBRANE CATION EFFLUX PROTEIN"/>
    <property type="match status" value="1"/>
</dbReference>
<dbReference type="OrthoDB" id="9791261at2"/>
<keyword evidence="3" id="KW-1185">Reference proteome</keyword>
<organism evidence="2 3">
    <name type="scientific">Hephaestia caeni</name>
    <dbReference type="NCBI Taxonomy" id="645617"/>
    <lineage>
        <taxon>Bacteria</taxon>
        <taxon>Pseudomonadati</taxon>
        <taxon>Pseudomonadota</taxon>
        <taxon>Alphaproteobacteria</taxon>
        <taxon>Sphingomonadales</taxon>
        <taxon>Sphingomonadaceae</taxon>
        <taxon>Hephaestia</taxon>
    </lineage>
</organism>
<feature type="signal peptide" evidence="1">
    <location>
        <begin position="1"/>
        <end position="33"/>
    </location>
</feature>
<accession>A0A397NQ76</accession>
<name>A0A397NQ76_9SPHN</name>
<keyword evidence="1" id="KW-0732">Signal</keyword>
<dbReference type="SUPFAM" id="SSF56954">
    <property type="entry name" value="Outer membrane efflux proteins (OEP)"/>
    <property type="match status" value="1"/>
</dbReference>
<proteinExistence type="predicted"/>
<dbReference type="AlphaFoldDB" id="A0A397NQ76"/>
<comment type="caution">
    <text evidence="2">The sequence shown here is derived from an EMBL/GenBank/DDBJ whole genome shotgun (WGS) entry which is preliminary data.</text>
</comment>
<gene>
    <name evidence="2" type="ORF">DFR49_3230</name>
</gene>
<sequence>MFSIFVAHQPVRLRRALAIGAAIAALSAPSVGAAQDLSLSDALSRVATGDPSVAVNAARLQAADAAVIQADVRPRDVVGVDVEDFTGTGPYSSLGRSQATAWYERTWERGGKREARVGAARFELGVTAERNRLRMLDLLAQVQATWVEALAAEAVISIAEQRLAAAQQVEGEVGRRVGRALDPLFAAERARTTTTQARIALDQARENARIARTTLASYWGATGGDYSLDTTPFTIVERSRPPADVGPELALLTAERDAAGAKVRLAETSNVGDPSARVGLRHFGQGNDVAIMVGGSIPLGNRAANRGNVARANAEAQVAEAEIAVARAQIGREIDRIVAERAALATEIDRIAREVLPSAARAVTLVRDGFARGGTAFTFLEVNQAQQAEVDARSRRVELLRRFHLAGARLDRLTGRHVPYLSSAENRR</sequence>
<evidence type="ECO:0000313" key="3">
    <source>
        <dbReference type="Proteomes" id="UP000266568"/>
    </source>
</evidence>
<dbReference type="EMBL" id="QXDC01000004">
    <property type="protein sequence ID" value="RIA37347.1"/>
    <property type="molecule type" value="Genomic_DNA"/>
</dbReference>
<protein>
    <submittedName>
        <fullName evidence="2">Cobalt-zinc-cadmium efflux system outer membrane protein</fullName>
    </submittedName>
</protein>
<reference evidence="2 3" key="1">
    <citation type="submission" date="2018-08" db="EMBL/GenBank/DDBJ databases">
        <title>Genomic Encyclopedia of Type Strains, Phase IV (KMG-IV): sequencing the most valuable type-strain genomes for metagenomic binning, comparative biology and taxonomic classification.</title>
        <authorList>
            <person name="Goeker M."/>
        </authorList>
    </citation>
    <scope>NUCLEOTIDE SEQUENCE [LARGE SCALE GENOMIC DNA]</scope>
    <source>
        <strain evidence="2 3">DSM 25527</strain>
    </source>
</reference>
<dbReference type="PANTHER" id="PTHR30203:SF24">
    <property type="entry name" value="BLR4935 PROTEIN"/>
    <property type="match status" value="1"/>
</dbReference>
<dbReference type="InterPro" id="IPR010131">
    <property type="entry name" value="MdtP/NodT-like"/>
</dbReference>
<dbReference type="Gene3D" id="1.20.1600.10">
    <property type="entry name" value="Outer membrane efflux proteins (OEP)"/>
    <property type="match status" value="1"/>
</dbReference>
<evidence type="ECO:0000313" key="2">
    <source>
        <dbReference type="EMBL" id="RIA37347.1"/>
    </source>
</evidence>
<dbReference type="RefSeq" id="WP_119036675.1">
    <property type="nucleotide sequence ID" value="NZ_QXDC01000004.1"/>
</dbReference>
<evidence type="ECO:0000256" key="1">
    <source>
        <dbReference type="SAM" id="SignalP"/>
    </source>
</evidence>
<dbReference type="Proteomes" id="UP000266568">
    <property type="component" value="Unassembled WGS sequence"/>
</dbReference>
<feature type="chain" id="PRO_5017372889" evidence="1">
    <location>
        <begin position="34"/>
        <end position="428"/>
    </location>
</feature>
<dbReference type="GO" id="GO:0015562">
    <property type="term" value="F:efflux transmembrane transporter activity"/>
    <property type="evidence" value="ECO:0007669"/>
    <property type="project" value="InterPro"/>
</dbReference>